<dbReference type="EMBL" id="CP015059">
    <property type="protein sequence ID" value="QGN17142.1"/>
    <property type="molecule type" value="Genomic_DNA"/>
</dbReference>
<reference evidence="3 4" key="2">
    <citation type="submission" date="2019-11" db="EMBL/GenBank/DDBJ databases">
        <authorList>
            <person name="Lu H."/>
        </authorList>
    </citation>
    <scope>NUCLEOTIDE SEQUENCE [LARGE SCALE GENOMIC DNA]</scope>
    <source>
        <strain evidence="3 4">FIM1</strain>
    </source>
</reference>
<protein>
    <submittedName>
        <fullName evidence="3">Protein YMR111C</fullName>
    </submittedName>
</protein>
<sequence>MDASTSTKGATTSGADSLGSLNIVLPRENTANQRGLATDNAHAHALPNDESTKLKAPKDLNLGMNVGISSTAMNNRLNTSVNSDVASSMNYLLEQPQPGTLVNNRLISEPSAGPVNVTTNSEQMLNSTSHMDPAFSLPTDNSMGSTAAHSSTATQPQLQATPAISTGGSTNFQVQIAQRLADIDQRVLRMEMLLDNMCNKIDAQTRQQSLCKSDIERMEHKFTGHLTEIKDTITFLKRNAGTQREEGFTTELLHAIGTVSNKYMKRQTDGFPGSQTPRGTSGAPGVGGGELGQQNIGYNNMQMSGIGDTMSYVPGEHANLNQLGSSKEHIDRFLTKSATEFMLDPSGLKKRRKNPSNEAESLPMLQSRMNHQNNLPINYSASLPNLNLDALSKDMLSNQQSTNPHGSTNTSLLGKNIRFGISSSSSSSSSSGENNDDEEEEEEEEEEYEDAVEADSVAKPKDVNASGSSALLNNNTNGKDSTEENTAGITSDNHTQANNTTVSLQNQTQSVGSMVNPPLAGRDNNTAVVDNNNINHKINTDSNSNSNSNNNIANGGGAAEVSNSNGASNAIPVSVNAAMNGNHAVADNIKDKEQEVITTSNSTNINADANLKTNPSPTPKSNTDRNDKDGGDIPVINNAPRASKEAAEKLKLVGSKKEPRFTMLKAPSSVEEIWKEYTTGIDGRPSIRSLDQKFGSKWRANKNKKTYSRRKRMYKFILNGVNNGRSEEEMIKLLENKRLYKDTDGKQKKRTIGWLQQSLSGI</sequence>
<feature type="compositionally biased region" description="Low complexity" evidence="1">
    <location>
        <begin position="542"/>
        <end position="553"/>
    </location>
</feature>
<reference evidence="3 4" key="1">
    <citation type="submission" date="2016-03" db="EMBL/GenBank/DDBJ databases">
        <title>How can Kluyveromyces marxianus grow so fast - potential evolutionary course in Saccharomyces Complex revealed by comparative genomics.</title>
        <authorList>
            <person name="Mo W."/>
            <person name="Lu W."/>
            <person name="Yang X."/>
            <person name="Qi J."/>
            <person name="Lv H."/>
        </authorList>
    </citation>
    <scope>NUCLEOTIDE SEQUENCE [LARGE SCALE GENOMIC DNA]</scope>
    <source>
        <strain evidence="3 4">FIM1</strain>
    </source>
</reference>
<feature type="compositionally biased region" description="Basic and acidic residues" evidence="1">
    <location>
        <begin position="622"/>
        <end position="631"/>
    </location>
</feature>
<dbReference type="InterPro" id="IPR022210">
    <property type="entry name" value="TF_GCR1-like"/>
</dbReference>
<feature type="compositionally biased region" description="Low complexity" evidence="1">
    <location>
        <begin position="464"/>
        <end position="478"/>
    </location>
</feature>
<feature type="region of interest" description="Disordered" evidence="1">
    <location>
        <begin position="600"/>
        <end position="643"/>
    </location>
</feature>
<evidence type="ECO:0000313" key="3">
    <source>
        <dbReference type="EMBL" id="QGN17142.1"/>
    </source>
</evidence>
<dbReference type="InterPro" id="IPR052146">
    <property type="entry name" value="HOT1"/>
</dbReference>
<evidence type="ECO:0000259" key="2">
    <source>
        <dbReference type="Pfam" id="PF12550"/>
    </source>
</evidence>
<organism evidence="3 4">
    <name type="scientific">Kluyveromyces marxianus</name>
    <name type="common">Yeast</name>
    <name type="synonym">Candida kefyr</name>
    <dbReference type="NCBI Taxonomy" id="4911"/>
    <lineage>
        <taxon>Eukaryota</taxon>
        <taxon>Fungi</taxon>
        <taxon>Dikarya</taxon>
        <taxon>Ascomycota</taxon>
        <taxon>Saccharomycotina</taxon>
        <taxon>Saccharomycetes</taxon>
        <taxon>Saccharomycetales</taxon>
        <taxon>Saccharomycetaceae</taxon>
        <taxon>Kluyveromyces</taxon>
    </lineage>
</organism>
<feature type="region of interest" description="Disordered" evidence="1">
    <location>
        <begin position="267"/>
        <end position="294"/>
    </location>
</feature>
<keyword evidence="4" id="KW-1185">Reference proteome</keyword>
<feature type="compositionally biased region" description="Acidic residues" evidence="1">
    <location>
        <begin position="434"/>
        <end position="453"/>
    </location>
</feature>
<gene>
    <name evidence="3" type="primary">EUC1</name>
    <name evidence="3" type="ORF">FIM1_3873</name>
</gene>
<feature type="region of interest" description="Disordered" evidence="1">
    <location>
        <begin position="139"/>
        <end position="166"/>
    </location>
</feature>
<feature type="compositionally biased region" description="Low complexity" evidence="1">
    <location>
        <begin position="422"/>
        <end position="433"/>
    </location>
</feature>
<evidence type="ECO:0000313" key="4">
    <source>
        <dbReference type="Proteomes" id="UP000422736"/>
    </source>
</evidence>
<feature type="compositionally biased region" description="Polar residues" evidence="1">
    <location>
        <begin position="600"/>
        <end position="621"/>
    </location>
</feature>
<name>A0ABX6EZF4_KLUMA</name>
<feature type="region of interest" description="Disordered" evidence="1">
    <location>
        <begin position="419"/>
        <end position="557"/>
    </location>
</feature>
<dbReference type="PANTHER" id="PTHR37784:SF2">
    <property type="entry name" value="HIGH-OSMOLARITY-INDUCED TRANSCRIPTION PROTEIN 1"/>
    <property type="match status" value="1"/>
</dbReference>
<feature type="compositionally biased region" description="Low complexity" evidence="1">
    <location>
        <begin position="523"/>
        <end position="535"/>
    </location>
</feature>
<accession>A0ABX6EZF4</accession>
<feature type="compositionally biased region" description="Gly residues" evidence="1">
    <location>
        <begin position="282"/>
        <end position="291"/>
    </location>
</feature>
<dbReference type="Pfam" id="PF12550">
    <property type="entry name" value="GCR1_C"/>
    <property type="match status" value="1"/>
</dbReference>
<feature type="domain" description="Transcription activator GCR1-like" evidence="2">
    <location>
        <begin position="661"/>
        <end position="738"/>
    </location>
</feature>
<feature type="compositionally biased region" description="Polar residues" evidence="1">
    <location>
        <begin position="484"/>
        <end position="513"/>
    </location>
</feature>
<proteinExistence type="predicted"/>
<dbReference type="PANTHER" id="PTHR37784">
    <property type="entry name" value="PROTEIN MSN1"/>
    <property type="match status" value="1"/>
</dbReference>
<evidence type="ECO:0000256" key="1">
    <source>
        <dbReference type="SAM" id="MobiDB-lite"/>
    </source>
</evidence>
<dbReference type="Proteomes" id="UP000422736">
    <property type="component" value="Chromosome 6"/>
</dbReference>